<organism evidence="1 2">
    <name type="scientific">Hyphomonas adhaerens</name>
    <dbReference type="NCBI Taxonomy" id="81029"/>
    <lineage>
        <taxon>Bacteria</taxon>
        <taxon>Pseudomonadati</taxon>
        <taxon>Pseudomonadota</taxon>
        <taxon>Alphaproteobacteria</taxon>
        <taxon>Hyphomonadales</taxon>
        <taxon>Hyphomonadaceae</taxon>
        <taxon>Hyphomonas</taxon>
    </lineage>
</organism>
<accession>A0A3B9GWZ3</accession>
<dbReference type="EMBL" id="DMAN01000111">
    <property type="protein sequence ID" value="HAE26514.1"/>
    <property type="molecule type" value="Genomic_DNA"/>
</dbReference>
<protein>
    <submittedName>
        <fullName evidence="1">Uncharacterized protein</fullName>
    </submittedName>
</protein>
<dbReference type="AlphaFoldDB" id="A0A3B9GWZ3"/>
<sequence>MKDRIFFPLALLVAAGLVGIAILPGVGRLPSGAVTGDGKNYNEITVSGIYLNKVVAGGDAETRLIDGPNGRKQLYIEVQAGALDGAPELGPHFRLAADMEVQFAGYTVRSTVRARPADTRGALQMEANYSAGRAGDSGWQVFDLQPDAEDFSFEYDVPVIEGEQGVDYFGIRPVVPDKSRALIVEEVKFERLQRWADE</sequence>
<name>A0A3B9GWZ3_9PROT</name>
<comment type="caution">
    <text evidence="1">The sequence shown here is derived from an EMBL/GenBank/DDBJ whole genome shotgun (WGS) entry which is preliminary data.</text>
</comment>
<gene>
    <name evidence="1" type="ORF">DCG58_05090</name>
</gene>
<dbReference type="Proteomes" id="UP000259610">
    <property type="component" value="Unassembled WGS sequence"/>
</dbReference>
<proteinExistence type="predicted"/>
<evidence type="ECO:0000313" key="1">
    <source>
        <dbReference type="EMBL" id="HAE26514.1"/>
    </source>
</evidence>
<dbReference type="RefSeq" id="WP_272987548.1">
    <property type="nucleotide sequence ID" value="NZ_CAJQMV010000022.1"/>
</dbReference>
<evidence type="ECO:0000313" key="2">
    <source>
        <dbReference type="Proteomes" id="UP000259610"/>
    </source>
</evidence>
<reference evidence="1 2" key="1">
    <citation type="journal article" date="2018" name="Nat. Biotechnol.">
        <title>A standardized bacterial taxonomy based on genome phylogeny substantially revises the tree of life.</title>
        <authorList>
            <person name="Parks D.H."/>
            <person name="Chuvochina M."/>
            <person name="Waite D.W."/>
            <person name="Rinke C."/>
            <person name="Skarshewski A."/>
            <person name="Chaumeil P.A."/>
            <person name="Hugenholtz P."/>
        </authorList>
    </citation>
    <scope>NUCLEOTIDE SEQUENCE [LARGE SCALE GENOMIC DNA]</scope>
    <source>
        <strain evidence="1">UBA8733</strain>
    </source>
</reference>